<name>A0A1B2RW11_9VIRU</name>
<gene>
    <name evidence="1" type="ORF">LCDVSa110R</name>
</gene>
<protein>
    <submittedName>
        <fullName evidence="1">Uncharacterized protein</fullName>
    </submittedName>
</protein>
<organism evidence="1 2">
    <name type="scientific">Lymphocystis disease virus 3</name>
    <dbReference type="NCBI Taxonomy" id="2560566"/>
    <lineage>
        <taxon>Viruses</taxon>
        <taxon>Varidnaviria</taxon>
        <taxon>Bamfordvirae</taxon>
        <taxon>Nucleocytoviricota</taxon>
        <taxon>Megaviricetes</taxon>
        <taxon>Pimascovirales</taxon>
        <taxon>Pimascovirales incertae sedis</taxon>
        <taxon>Iridoviridae</taxon>
        <taxon>Alphairidovirinae</taxon>
        <taxon>Lymphocystivirus</taxon>
        <taxon>Lymphocystivirus sparus1</taxon>
    </lineage>
</organism>
<evidence type="ECO:0000313" key="2">
    <source>
        <dbReference type="Proteomes" id="UP000149121"/>
    </source>
</evidence>
<proteinExistence type="predicted"/>
<evidence type="ECO:0000313" key="1">
    <source>
        <dbReference type="EMBL" id="AOC55194.1"/>
    </source>
</evidence>
<dbReference type="Proteomes" id="UP000149121">
    <property type="component" value="Segment"/>
</dbReference>
<dbReference type="OrthoDB" id="11362at10239"/>
<dbReference type="EMBL" id="KX643370">
    <property type="protein sequence ID" value="AOC55194.1"/>
    <property type="molecule type" value="Genomic_DNA"/>
</dbReference>
<accession>A0A1B2RW11</accession>
<sequence length="336" mass="40400">MEFVKEMFTELYGGIVKLSNPYFVIANYIKSVGYTNILLITLPNKKYHWREILKRYNAETFVKTVEIGYLQDIKKTDYYHLVIIDYAEITVKLKFLRTLRCKVFWFIVRSKRSNLPFNNMRYILELNNARKMALTKIIPKLILTNVEYMEITENFEKDELYHLKVLNKMIYDKYKARNFILKSHLFPLHALLEYCFSDFNYRIYQLFNYFTRGIYGDELYSDEYVEYEEIEAITAVPARVKRIKEIYSLYLKTSYKFCILVYDKSTKKLLQNFLDCPIKIVDDVAIGPFNYDAALFAEKKPFRSFSEIAWLFLQKPKRIKLYYFKSSDVEIECLKS</sequence>
<reference evidence="1 2" key="1">
    <citation type="journal article" date="2016" name="J. Virol.">
        <title>Concurrence of Iridovirus, Polyomavirus, and a Unique Member of a New Group of Fish Papillomaviruses in Lymphocystis Disease-Affected Gilthead Sea Bream.</title>
        <authorList>
            <person name="Lopez-Bueno A."/>
            <person name="Mavian C."/>
            <person name="Labella A.M."/>
            <person name="Castro D."/>
            <person name="Borrego J.J."/>
            <person name="Alcami A."/>
            <person name="Alejo A."/>
        </authorList>
    </citation>
    <scope>NUCLEOTIDE SEQUENCE [LARGE SCALE GENOMIC DNA]</scope>
    <source>
        <strain evidence="1">SA9</strain>
    </source>
</reference>
<dbReference type="KEGG" id="vg:30902686"/>
<keyword evidence="2" id="KW-1185">Reference proteome</keyword>